<feature type="compositionally biased region" description="Low complexity" evidence="9">
    <location>
        <begin position="432"/>
        <end position="441"/>
    </location>
</feature>
<accession>A0A0G4FZ42</accession>
<dbReference type="InterPro" id="IPR037197">
    <property type="entry name" value="WWE_dom_sf"/>
</dbReference>
<evidence type="ECO:0000256" key="1">
    <source>
        <dbReference type="ARBA" id="ARBA00004123"/>
    </source>
</evidence>
<feature type="domain" description="Ubiquitin-like" evidence="10">
    <location>
        <begin position="1"/>
        <end position="77"/>
    </location>
</feature>
<evidence type="ECO:0000256" key="4">
    <source>
        <dbReference type="ARBA" id="ARBA00022490"/>
    </source>
</evidence>
<reference evidence="12" key="1">
    <citation type="submission" date="2014-11" db="EMBL/GenBank/DDBJ databases">
        <authorList>
            <person name="Otto D Thomas"/>
            <person name="Naeem Raeece"/>
        </authorList>
    </citation>
    <scope>NUCLEOTIDE SEQUENCE</scope>
</reference>
<dbReference type="GO" id="GO:0003950">
    <property type="term" value="F:NAD+ poly-ADP-ribosyltransferase activity"/>
    <property type="evidence" value="ECO:0007669"/>
    <property type="project" value="InterPro"/>
</dbReference>
<dbReference type="Gene3D" id="3.10.20.90">
    <property type="entry name" value="Phosphatidylinositol 3-kinase Catalytic Subunit, Chain A, domain 1"/>
    <property type="match status" value="3"/>
</dbReference>
<comment type="similarity">
    <text evidence="3">Belongs to the ubiquitin family.</text>
</comment>
<dbReference type="AlphaFoldDB" id="A0A0G4FZ42"/>
<dbReference type="GO" id="GO:0005737">
    <property type="term" value="C:cytoplasm"/>
    <property type="evidence" value="ECO:0007669"/>
    <property type="project" value="UniProtKB-SubCell"/>
</dbReference>
<feature type="region of interest" description="Disordered" evidence="9">
    <location>
        <begin position="608"/>
        <end position="627"/>
    </location>
</feature>
<dbReference type="InterPro" id="IPR050158">
    <property type="entry name" value="Ubiquitin_ubiquitin-like"/>
</dbReference>
<keyword evidence="6" id="KW-0677">Repeat</keyword>
<dbReference type="VEuPathDB" id="CryptoDB:Cvel_19347"/>
<keyword evidence="4" id="KW-0963">Cytoplasm</keyword>
<dbReference type="PROSITE" id="PS50918">
    <property type="entry name" value="WWE"/>
    <property type="match status" value="1"/>
</dbReference>
<name>A0A0G4FZ42_9ALVE</name>
<evidence type="ECO:0000256" key="9">
    <source>
        <dbReference type="SAM" id="MobiDB-lite"/>
    </source>
</evidence>
<feature type="compositionally biased region" description="Polar residues" evidence="9">
    <location>
        <begin position="610"/>
        <end position="625"/>
    </location>
</feature>
<dbReference type="SUPFAM" id="SSF54236">
    <property type="entry name" value="Ubiquitin-like"/>
    <property type="match status" value="3"/>
</dbReference>
<evidence type="ECO:0000256" key="5">
    <source>
        <dbReference type="ARBA" id="ARBA00022499"/>
    </source>
</evidence>
<comment type="subcellular location">
    <subcellularLocation>
        <location evidence="2">Cytoplasm</location>
    </subcellularLocation>
    <subcellularLocation>
        <location evidence="1">Nucleus</location>
    </subcellularLocation>
</comment>
<gene>
    <name evidence="12" type="ORF">Cvel_19347</name>
</gene>
<dbReference type="SMART" id="SM00213">
    <property type="entry name" value="UBQ"/>
    <property type="match status" value="3"/>
</dbReference>
<protein>
    <recommendedName>
        <fullName evidence="13">Poly [ADP-ribose] polymerase</fullName>
    </recommendedName>
</protein>
<keyword evidence="7" id="KW-0832">Ubl conjugation</keyword>
<feature type="domain" description="Ubiquitin-like" evidence="10">
    <location>
        <begin position="193"/>
        <end position="265"/>
    </location>
</feature>
<keyword evidence="8" id="KW-0539">Nucleus</keyword>
<dbReference type="InterPro" id="IPR000626">
    <property type="entry name" value="Ubiquitin-like_dom"/>
</dbReference>
<feature type="domain" description="WWE" evidence="11">
    <location>
        <begin position="354"/>
        <end position="428"/>
    </location>
</feature>
<feature type="domain" description="Ubiquitin-like" evidence="10">
    <location>
        <begin position="80"/>
        <end position="138"/>
    </location>
</feature>
<evidence type="ECO:0000259" key="11">
    <source>
        <dbReference type="PROSITE" id="PS50918"/>
    </source>
</evidence>
<evidence type="ECO:0000313" key="12">
    <source>
        <dbReference type="EMBL" id="CEM20349.1"/>
    </source>
</evidence>
<evidence type="ECO:0000256" key="3">
    <source>
        <dbReference type="ARBA" id="ARBA00008430"/>
    </source>
</evidence>
<dbReference type="EMBL" id="CDMZ01000730">
    <property type="protein sequence ID" value="CEM20349.1"/>
    <property type="molecule type" value="Genomic_DNA"/>
</dbReference>
<organism evidence="12">
    <name type="scientific">Chromera velia CCMP2878</name>
    <dbReference type="NCBI Taxonomy" id="1169474"/>
    <lineage>
        <taxon>Eukaryota</taxon>
        <taxon>Sar</taxon>
        <taxon>Alveolata</taxon>
        <taxon>Colpodellida</taxon>
        <taxon>Chromeraceae</taxon>
        <taxon>Chromera</taxon>
    </lineage>
</organism>
<dbReference type="InterPro" id="IPR029071">
    <property type="entry name" value="Ubiquitin-like_domsf"/>
</dbReference>
<dbReference type="Gene3D" id="3.30.720.50">
    <property type="match status" value="1"/>
</dbReference>
<sequence>MQIFIKDLEGRSLCHSCDPLWRVLDLKREFERLRGVPVSLLRLIVNGKQLQDDNVTLRDAGVTPQCTVFTALAGVKGGPMRICVRSFGGTIMGPIEVEPSDTIADVKRKIAREAGVSASSLRLQYAGKEIVPSDSLQEAAPCFSDHGVARDATLALMAPIPGDKMRLKVTFLNEPRCEPRVIAAGEGRWDGSMQIFAETLTGKTITLRVDPSDSIEKVKRQIEEKEGIPCEELRLFHFGRSLSEDARTLSECGITGDATLHIFQRNMICWPSADFYLKGNATVDELRSHIARELQKQVRALKLEGAAEVSENEWVIKWNGMLFWPEKVVDSGGRLKKTEVIPMAFAPDVTLTFDLKASGFSGPSDPLWEVCLGPMRWEALSKKVMAQLERASTAPPVEFTREGASYKVDGVTMMQVNTATGKVRALRRREQPAAAASAARAHSVKRPRVERERDGPGPSGSREGGEGDVIMIDVDGSDAASGDGRDETASVVSQNVPVPVALPNRRLGQTEGGQRDRNAVLFDFFLRQALSPPRSSLLRQRAPPEIASWVSENLQSSVTSHRQALGHRVWCCPPRLEVEKVEVCLPFHLGMPYLMETTRRKENLLRGASANPNRSSSSLNRQNAAPQPDAALGSFPLFSHLPASEFGEATDMHAINEKIHARASATELWLWHGTSDEGVVAVSKDGFDPCRGGEATGSLYGRGTYFAENASKADLYSGPKNLRHRKHSGRMQLLLSLVFVGKRDRRVQPMDVVSQSNRPADGCDSITAAVRAEGGAVDHREFVVFDSKLVVPVFVVTYKHAEGCGCSRCTSA</sequence>
<dbReference type="InterPro" id="IPR004170">
    <property type="entry name" value="WWE_dom"/>
</dbReference>
<dbReference type="Pfam" id="PF00644">
    <property type="entry name" value="PARP"/>
    <property type="match status" value="1"/>
</dbReference>
<evidence type="ECO:0000256" key="7">
    <source>
        <dbReference type="ARBA" id="ARBA00022843"/>
    </source>
</evidence>
<dbReference type="Gene3D" id="3.90.228.10">
    <property type="match status" value="1"/>
</dbReference>
<evidence type="ECO:0008006" key="13">
    <source>
        <dbReference type="Google" id="ProtNLM"/>
    </source>
</evidence>
<dbReference type="GO" id="GO:0005634">
    <property type="term" value="C:nucleus"/>
    <property type="evidence" value="ECO:0007669"/>
    <property type="project" value="UniProtKB-SubCell"/>
</dbReference>
<evidence type="ECO:0000259" key="10">
    <source>
        <dbReference type="PROSITE" id="PS50053"/>
    </source>
</evidence>
<dbReference type="SUPFAM" id="SSF117839">
    <property type="entry name" value="WWE domain"/>
    <property type="match status" value="1"/>
</dbReference>
<dbReference type="InterPro" id="IPR019956">
    <property type="entry name" value="Ubiquitin_dom"/>
</dbReference>
<dbReference type="InterPro" id="IPR012317">
    <property type="entry name" value="Poly(ADP-ribose)pol_cat_dom"/>
</dbReference>
<evidence type="ECO:0000256" key="6">
    <source>
        <dbReference type="ARBA" id="ARBA00022737"/>
    </source>
</evidence>
<dbReference type="Pfam" id="PF02825">
    <property type="entry name" value="WWE"/>
    <property type="match status" value="1"/>
</dbReference>
<proteinExistence type="inferred from homology"/>
<evidence type="ECO:0000256" key="8">
    <source>
        <dbReference type="ARBA" id="ARBA00023242"/>
    </source>
</evidence>
<evidence type="ECO:0000256" key="2">
    <source>
        <dbReference type="ARBA" id="ARBA00004496"/>
    </source>
</evidence>
<dbReference type="SUPFAM" id="SSF56399">
    <property type="entry name" value="ADP-ribosylation"/>
    <property type="match status" value="1"/>
</dbReference>
<dbReference type="PRINTS" id="PR00348">
    <property type="entry name" value="UBIQUITIN"/>
</dbReference>
<feature type="region of interest" description="Disordered" evidence="9">
    <location>
        <begin position="422"/>
        <end position="469"/>
    </location>
</feature>
<dbReference type="FunFam" id="3.10.20.90:FF:000469">
    <property type="entry name" value="Polyubiquitin-C"/>
    <property type="match status" value="1"/>
</dbReference>
<dbReference type="PROSITE" id="PS50053">
    <property type="entry name" value="UBIQUITIN_2"/>
    <property type="match status" value="3"/>
</dbReference>
<keyword evidence="5" id="KW-1017">Isopeptide bond</keyword>
<dbReference type="Pfam" id="PF00240">
    <property type="entry name" value="ubiquitin"/>
    <property type="match status" value="3"/>
</dbReference>
<dbReference type="CDD" id="cd17039">
    <property type="entry name" value="Ubl_ubiquitin_like"/>
    <property type="match status" value="2"/>
</dbReference>
<dbReference type="PANTHER" id="PTHR10666">
    <property type="entry name" value="UBIQUITIN"/>
    <property type="match status" value="1"/>
</dbReference>